<dbReference type="Proteomes" id="UP000009875">
    <property type="component" value="Unassembled WGS sequence"/>
</dbReference>
<dbReference type="InterPro" id="IPR052518">
    <property type="entry name" value="CHR_Transporter"/>
</dbReference>
<dbReference type="PANTHER" id="PTHR43663">
    <property type="entry name" value="CHROMATE TRANSPORT PROTEIN-RELATED"/>
    <property type="match status" value="1"/>
</dbReference>
<dbReference type="OrthoDB" id="9027281at2"/>
<dbReference type="EMBL" id="AGXA01000021">
    <property type="protein sequence ID" value="EKU93318.1"/>
    <property type="molecule type" value="Genomic_DNA"/>
</dbReference>
<evidence type="ECO:0000256" key="5">
    <source>
        <dbReference type="ARBA" id="ARBA00022989"/>
    </source>
</evidence>
<dbReference type="STRING" id="883081.HMPREF9698_01066"/>
<feature type="transmembrane region" description="Helical" evidence="7">
    <location>
        <begin position="77"/>
        <end position="99"/>
    </location>
</feature>
<dbReference type="PATRIC" id="fig|883081.3.peg.1067"/>
<dbReference type="HOGENOM" id="CLU_018106_1_2_9"/>
<evidence type="ECO:0000256" key="1">
    <source>
        <dbReference type="ARBA" id="ARBA00004651"/>
    </source>
</evidence>
<feature type="transmembrane region" description="Helical" evidence="7">
    <location>
        <begin position="7"/>
        <end position="28"/>
    </location>
</feature>
<comment type="caution">
    <text evidence="8">The sequence shown here is derived from an EMBL/GenBank/DDBJ whole genome shotgun (WGS) entry which is preliminary data.</text>
</comment>
<evidence type="ECO:0000256" key="6">
    <source>
        <dbReference type="ARBA" id="ARBA00023136"/>
    </source>
</evidence>
<feature type="transmembrane region" description="Helical" evidence="7">
    <location>
        <begin position="111"/>
        <end position="136"/>
    </location>
</feature>
<keyword evidence="4 7" id="KW-0812">Transmembrane</keyword>
<dbReference type="InterPro" id="IPR003370">
    <property type="entry name" value="Chromate_transpt"/>
</dbReference>
<keyword evidence="3" id="KW-1003">Cell membrane</keyword>
<evidence type="ECO:0000313" key="9">
    <source>
        <dbReference type="Proteomes" id="UP000009875"/>
    </source>
</evidence>
<proteinExistence type="inferred from homology"/>
<feature type="transmembrane region" description="Helical" evidence="7">
    <location>
        <begin position="167"/>
        <end position="186"/>
    </location>
</feature>
<dbReference type="AlphaFoldDB" id="K9E9F4"/>
<dbReference type="RefSeq" id="WP_003778116.1">
    <property type="nucleotide sequence ID" value="NZ_JH992959.1"/>
</dbReference>
<dbReference type="GO" id="GO:0015109">
    <property type="term" value="F:chromate transmembrane transporter activity"/>
    <property type="evidence" value="ECO:0007669"/>
    <property type="project" value="InterPro"/>
</dbReference>
<evidence type="ECO:0008006" key="10">
    <source>
        <dbReference type="Google" id="ProtNLM"/>
    </source>
</evidence>
<evidence type="ECO:0000256" key="7">
    <source>
        <dbReference type="SAM" id="Phobius"/>
    </source>
</evidence>
<dbReference type="PANTHER" id="PTHR43663:SF1">
    <property type="entry name" value="CHROMATE TRANSPORTER"/>
    <property type="match status" value="1"/>
</dbReference>
<evidence type="ECO:0000256" key="4">
    <source>
        <dbReference type="ARBA" id="ARBA00022692"/>
    </source>
</evidence>
<protein>
    <recommendedName>
        <fullName evidence="10">Chromate ion transporter (CHR) family chromate transporter</fullName>
    </recommendedName>
</protein>
<keyword evidence="9" id="KW-1185">Reference proteome</keyword>
<name>K9E9F4_9LACT</name>
<sequence length="187" mass="19901">MIYWQLFITFMKIGALSFGGGLAVLPLIEEELVQNLSWLSLEEFVDVLTLSEMTPGPIAINAATAAGNNVAGVTGGIVATIGVVLPSLLIVMVLAYIYFKYRNLSLFQGAIAGLRPAVVALIASAGVTIFMTALFNTSSFDVNLADLNLINLAIFFLALYGLRKIKLTTIQTIILSGLVGGILFSIL</sequence>
<evidence type="ECO:0000256" key="2">
    <source>
        <dbReference type="ARBA" id="ARBA00005262"/>
    </source>
</evidence>
<comment type="subcellular location">
    <subcellularLocation>
        <location evidence="1">Cell membrane</location>
        <topology evidence="1">Multi-pass membrane protein</topology>
    </subcellularLocation>
</comment>
<gene>
    <name evidence="8" type="ORF">HMPREF9698_01066</name>
</gene>
<evidence type="ECO:0000256" key="3">
    <source>
        <dbReference type="ARBA" id="ARBA00022475"/>
    </source>
</evidence>
<dbReference type="GO" id="GO:0005886">
    <property type="term" value="C:plasma membrane"/>
    <property type="evidence" value="ECO:0007669"/>
    <property type="project" value="UniProtKB-SubCell"/>
</dbReference>
<reference evidence="8 9" key="1">
    <citation type="submission" date="2012-09" db="EMBL/GenBank/DDBJ databases">
        <title>The Genome Sequence of Alloiococcus otitis ATCC 51267.</title>
        <authorList>
            <consortium name="The Broad Institute Genome Sequencing Platform"/>
            <person name="Earl A."/>
            <person name="Ward D."/>
            <person name="Feldgarden M."/>
            <person name="Gevers D."/>
            <person name="Huys G."/>
            <person name="Walker B."/>
            <person name="Young S.K."/>
            <person name="Zeng Q."/>
            <person name="Gargeya S."/>
            <person name="Fitzgerald M."/>
            <person name="Haas B."/>
            <person name="Abouelleil A."/>
            <person name="Alvarado L."/>
            <person name="Arachchi H.M."/>
            <person name="Berlin A.M."/>
            <person name="Chapman S.B."/>
            <person name="Goldberg J."/>
            <person name="Griggs A."/>
            <person name="Gujja S."/>
            <person name="Hansen M."/>
            <person name="Howarth C."/>
            <person name="Imamovic A."/>
            <person name="Larimer J."/>
            <person name="McCowen C."/>
            <person name="Montmayeur A."/>
            <person name="Murphy C."/>
            <person name="Neiman D."/>
            <person name="Pearson M."/>
            <person name="Priest M."/>
            <person name="Roberts A."/>
            <person name="Saif S."/>
            <person name="Shea T."/>
            <person name="Sisk P."/>
            <person name="Sykes S."/>
            <person name="Wortman J."/>
            <person name="Nusbaum C."/>
            <person name="Birren B."/>
        </authorList>
    </citation>
    <scope>NUCLEOTIDE SEQUENCE [LARGE SCALE GENOMIC DNA]</scope>
    <source>
        <strain evidence="8 9">ATCC 51267</strain>
    </source>
</reference>
<keyword evidence="6 7" id="KW-0472">Membrane</keyword>
<evidence type="ECO:0000313" key="8">
    <source>
        <dbReference type="EMBL" id="EKU93318.1"/>
    </source>
</evidence>
<dbReference type="Pfam" id="PF02417">
    <property type="entry name" value="Chromate_transp"/>
    <property type="match status" value="1"/>
</dbReference>
<comment type="similarity">
    <text evidence="2">Belongs to the chromate ion transporter (CHR) (TC 2.A.51) family.</text>
</comment>
<accession>K9E9F4</accession>
<organism evidence="8 9">
    <name type="scientific">Alloiococcus otitis ATCC 51267</name>
    <dbReference type="NCBI Taxonomy" id="883081"/>
    <lineage>
        <taxon>Bacteria</taxon>
        <taxon>Bacillati</taxon>
        <taxon>Bacillota</taxon>
        <taxon>Bacilli</taxon>
        <taxon>Lactobacillales</taxon>
        <taxon>Carnobacteriaceae</taxon>
        <taxon>Alloiococcus</taxon>
    </lineage>
</organism>
<dbReference type="eggNOG" id="COG2059">
    <property type="taxonomic scope" value="Bacteria"/>
</dbReference>
<keyword evidence="5 7" id="KW-1133">Transmembrane helix</keyword>
<feature type="transmembrane region" description="Helical" evidence="7">
    <location>
        <begin position="142"/>
        <end position="160"/>
    </location>
</feature>